<dbReference type="RefSeq" id="WP_220662091.1">
    <property type="nucleotide sequence ID" value="NZ_CP069370.1"/>
</dbReference>
<evidence type="ECO:0000256" key="5">
    <source>
        <dbReference type="ARBA" id="ARBA00022679"/>
    </source>
</evidence>
<evidence type="ECO:0000256" key="1">
    <source>
        <dbReference type="ARBA" id="ARBA00000085"/>
    </source>
</evidence>
<dbReference type="PANTHER" id="PTHR44936">
    <property type="entry name" value="SENSOR PROTEIN CREC"/>
    <property type="match status" value="1"/>
</dbReference>
<evidence type="ECO:0000256" key="9">
    <source>
        <dbReference type="SAM" id="Phobius"/>
    </source>
</evidence>
<dbReference type="SMART" id="SM00387">
    <property type="entry name" value="HATPase_c"/>
    <property type="match status" value="1"/>
</dbReference>
<dbReference type="GO" id="GO:0005524">
    <property type="term" value="F:ATP binding"/>
    <property type="evidence" value="ECO:0007669"/>
    <property type="project" value="UniProtKB-KW"/>
</dbReference>
<comment type="subcellular location">
    <subcellularLocation>
        <location evidence="2">Cell membrane</location>
        <topology evidence="2">Multi-pass membrane protein</topology>
    </subcellularLocation>
</comment>
<gene>
    <name evidence="11" type="ORF">JO391_19660</name>
</gene>
<keyword evidence="9" id="KW-1133">Transmembrane helix</keyword>
<dbReference type="Pfam" id="PF00512">
    <property type="entry name" value="HisKA"/>
    <property type="match status" value="1"/>
</dbReference>
<feature type="domain" description="Histidine kinase" evidence="10">
    <location>
        <begin position="218"/>
        <end position="443"/>
    </location>
</feature>
<evidence type="ECO:0000256" key="6">
    <source>
        <dbReference type="ARBA" id="ARBA00022741"/>
    </source>
</evidence>
<keyword evidence="8" id="KW-0067">ATP-binding</keyword>
<keyword evidence="12" id="KW-1185">Reference proteome</keyword>
<evidence type="ECO:0000313" key="11">
    <source>
        <dbReference type="EMBL" id="QYZ69875.1"/>
    </source>
</evidence>
<dbReference type="Pfam" id="PF02518">
    <property type="entry name" value="HATPase_c"/>
    <property type="match status" value="1"/>
</dbReference>
<dbReference type="InterPro" id="IPR036890">
    <property type="entry name" value="HATPase_C_sf"/>
</dbReference>
<dbReference type="InterPro" id="IPR003661">
    <property type="entry name" value="HisK_dim/P_dom"/>
</dbReference>
<dbReference type="InterPro" id="IPR036097">
    <property type="entry name" value="HisK_dim/P_sf"/>
</dbReference>
<dbReference type="SUPFAM" id="SSF55874">
    <property type="entry name" value="ATPase domain of HSP90 chaperone/DNA topoisomerase II/histidine kinase"/>
    <property type="match status" value="1"/>
</dbReference>
<evidence type="ECO:0000259" key="10">
    <source>
        <dbReference type="PROSITE" id="PS50109"/>
    </source>
</evidence>
<comment type="catalytic activity">
    <reaction evidence="1">
        <text>ATP + protein L-histidine = ADP + protein N-phospho-L-histidine.</text>
        <dbReference type="EC" id="2.7.13.3"/>
    </reaction>
</comment>
<dbReference type="PROSITE" id="PS50109">
    <property type="entry name" value="HIS_KIN"/>
    <property type="match status" value="1"/>
</dbReference>
<feature type="transmembrane region" description="Helical" evidence="9">
    <location>
        <begin position="24"/>
        <end position="47"/>
    </location>
</feature>
<evidence type="ECO:0000256" key="8">
    <source>
        <dbReference type="ARBA" id="ARBA00022840"/>
    </source>
</evidence>
<dbReference type="SMART" id="SM00388">
    <property type="entry name" value="HisKA"/>
    <property type="match status" value="1"/>
</dbReference>
<keyword evidence="9" id="KW-0812">Transmembrane</keyword>
<dbReference type="Gene3D" id="1.10.287.130">
    <property type="match status" value="1"/>
</dbReference>
<keyword evidence="5" id="KW-0808">Transferase</keyword>
<dbReference type="InterPro" id="IPR050980">
    <property type="entry name" value="2C_sensor_his_kinase"/>
</dbReference>
<dbReference type="InterPro" id="IPR003594">
    <property type="entry name" value="HATPase_dom"/>
</dbReference>
<keyword evidence="9" id="KW-0472">Membrane</keyword>
<sequence length="459" mass="50092">MLSPSLGLMQRETRSEWVRLRTLIYLRWMAIVGQLAAIAVATALYGFRLPLGLCYLAIGASVIANLISIFLFPRNKRMTEAEALLMLLFDLSQLSFLLFLTGGLTNPFALLILAPVVISASAMELRTTMVLGVLAILFVTLFAFVNVPLVREDGALLEVPPVFEFGFWLAIVIGIVFLSFYARRIAVEIRSMSDALLATQMALSREQKLTDLGGVVAAAAHELGTPLATIKMVATELVDDLEGDAREDALLIRAQADRCRDILRSMGRAGKDDTHLRQAPLAAVLKEAAEPHLGRGKEVEIALEPGPGGDARQPTVIRRPEVIHGLRNLVQNAVDFARGRVWVEGSWTDRTVTVRIVDDGEGYPAHVIGRIGDPFVRSRRTEQDLAKRPEYEGMGLGLFIAKTLLERSGAELVFANGSDPFLAPEERPERCGAIVEVVWPRAAIEADAAPVAENAPITA</sequence>
<accession>A0A8G0ZUW2</accession>
<keyword evidence="4" id="KW-1003">Cell membrane</keyword>
<feature type="transmembrane region" description="Helical" evidence="9">
    <location>
        <begin position="107"/>
        <end position="123"/>
    </location>
</feature>
<dbReference type="PANTHER" id="PTHR44936:SF10">
    <property type="entry name" value="SENSOR PROTEIN RSTB"/>
    <property type="match status" value="1"/>
</dbReference>
<dbReference type="InterPro" id="IPR005467">
    <property type="entry name" value="His_kinase_dom"/>
</dbReference>
<dbReference type="Proteomes" id="UP000826300">
    <property type="component" value="Chromosome"/>
</dbReference>
<dbReference type="EMBL" id="CP069370">
    <property type="protein sequence ID" value="QYZ69875.1"/>
    <property type="molecule type" value="Genomic_DNA"/>
</dbReference>
<dbReference type="NCBIfam" id="NF045988">
    <property type="entry name" value="HisKinRegBRhodob"/>
    <property type="match status" value="1"/>
</dbReference>
<evidence type="ECO:0000313" key="12">
    <source>
        <dbReference type="Proteomes" id="UP000826300"/>
    </source>
</evidence>
<dbReference type="EC" id="2.7.13.3" evidence="3"/>
<dbReference type="Gene3D" id="3.30.565.10">
    <property type="entry name" value="Histidine kinase-like ATPase, C-terminal domain"/>
    <property type="match status" value="1"/>
</dbReference>
<keyword evidence="7 11" id="KW-0418">Kinase</keyword>
<protein>
    <recommendedName>
        <fullName evidence="3">histidine kinase</fullName>
        <ecNumber evidence="3">2.7.13.3</ecNumber>
    </recommendedName>
</protein>
<feature type="transmembrane region" description="Helical" evidence="9">
    <location>
        <begin position="130"/>
        <end position="150"/>
    </location>
</feature>
<dbReference type="InterPro" id="IPR047770">
    <property type="entry name" value="RegB"/>
</dbReference>
<dbReference type="GO" id="GO:0000155">
    <property type="term" value="F:phosphorelay sensor kinase activity"/>
    <property type="evidence" value="ECO:0007669"/>
    <property type="project" value="InterPro"/>
</dbReference>
<evidence type="ECO:0000256" key="7">
    <source>
        <dbReference type="ARBA" id="ARBA00022777"/>
    </source>
</evidence>
<evidence type="ECO:0000256" key="4">
    <source>
        <dbReference type="ARBA" id="ARBA00022475"/>
    </source>
</evidence>
<reference evidence="11" key="1">
    <citation type="submission" date="2021-02" db="EMBL/GenBank/DDBJ databases">
        <title>Rhodobacter shimadae sp. nov., an aerobic anoxygenic phototrophic bacterium isolated from a hot spring.</title>
        <authorList>
            <person name="Muramatsu S."/>
            <person name="Haruta S."/>
            <person name="Hirose S."/>
            <person name="Hanada S."/>
        </authorList>
    </citation>
    <scope>NUCLEOTIDE SEQUENCE</scope>
    <source>
        <strain evidence="11">N10</strain>
    </source>
</reference>
<feature type="transmembrane region" description="Helical" evidence="9">
    <location>
        <begin position="53"/>
        <end position="72"/>
    </location>
</feature>
<dbReference type="KEGG" id="nsm:JO391_19660"/>
<dbReference type="SUPFAM" id="SSF47384">
    <property type="entry name" value="Homodimeric domain of signal transducing histidine kinase"/>
    <property type="match status" value="1"/>
</dbReference>
<dbReference type="NCBIfam" id="NF033792">
    <property type="entry name" value="ActS_PrrB_HisK"/>
    <property type="match status" value="1"/>
</dbReference>
<dbReference type="CDD" id="cd00082">
    <property type="entry name" value="HisKA"/>
    <property type="match status" value="1"/>
</dbReference>
<dbReference type="GO" id="GO:0005886">
    <property type="term" value="C:plasma membrane"/>
    <property type="evidence" value="ECO:0007669"/>
    <property type="project" value="UniProtKB-SubCell"/>
</dbReference>
<keyword evidence="6" id="KW-0547">Nucleotide-binding</keyword>
<evidence type="ECO:0000256" key="2">
    <source>
        <dbReference type="ARBA" id="ARBA00004651"/>
    </source>
</evidence>
<organism evidence="11 12">
    <name type="scientific">Neotabrizicola shimadae</name>
    <dbReference type="NCBI Taxonomy" id="2807096"/>
    <lineage>
        <taxon>Bacteria</taxon>
        <taxon>Pseudomonadati</taxon>
        <taxon>Pseudomonadota</taxon>
        <taxon>Alphaproteobacteria</taxon>
        <taxon>Rhodobacterales</taxon>
        <taxon>Paracoccaceae</taxon>
        <taxon>Neotabrizicola</taxon>
    </lineage>
</organism>
<proteinExistence type="predicted"/>
<evidence type="ECO:0000256" key="3">
    <source>
        <dbReference type="ARBA" id="ARBA00012438"/>
    </source>
</evidence>
<feature type="transmembrane region" description="Helical" evidence="9">
    <location>
        <begin position="162"/>
        <end position="182"/>
    </location>
</feature>
<dbReference type="AlphaFoldDB" id="A0A8G0ZUW2"/>
<name>A0A8G0ZUW2_9RHOB</name>